<protein>
    <submittedName>
        <fullName evidence="2">Uncharacterized protein</fullName>
    </submittedName>
</protein>
<comment type="caution">
    <text evidence="2">The sequence shown here is derived from an EMBL/GenBank/DDBJ whole genome shotgun (WGS) entry which is preliminary data.</text>
</comment>
<evidence type="ECO:0000313" key="2">
    <source>
        <dbReference type="EMBL" id="GFB10400.1"/>
    </source>
</evidence>
<feature type="compositionally biased region" description="Basic and acidic residues" evidence="1">
    <location>
        <begin position="1"/>
        <end position="16"/>
    </location>
</feature>
<gene>
    <name evidence="2" type="ORF">Tci_682371</name>
</gene>
<reference evidence="2" key="1">
    <citation type="journal article" date="2019" name="Sci. Rep.">
        <title>Draft genome of Tanacetum cinerariifolium, the natural source of mosquito coil.</title>
        <authorList>
            <person name="Yamashiro T."/>
            <person name="Shiraishi A."/>
            <person name="Satake H."/>
            <person name="Nakayama K."/>
        </authorList>
    </citation>
    <scope>NUCLEOTIDE SEQUENCE</scope>
</reference>
<feature type="region of interest" description="Disordered" evidence="1">
    <location>
        <begin position="1"/>
        <end position="25"/>
    </location>
</feature>
<evidence type="ECO:0000256" key="1">
    <source>
        <dbReference type="SAM" id="MobiDB-lite"/>
    </source>
</evidence>
<organism evidence="2">
    <name type="scientific">Tanacetum cinerariifolium</name>
    <name type="common">Dalmatian daisy</name>
    <name type="synonym">Chrysanthemum cinerariifolium</name>
    <dbReference type="NCBI Taxonomy" id="118510"/>
    <lineage>
        <taxon>Eukaryota</taxon>
        <taxon>Viridiplantae</taxon>
        <taxon>Streptophyta</taxon>
        <taxon>Embryophyta</taxon>
        <taxon>Tracheophyta</taxon>
        <taxon>Spermatophyta</taxon>
        <taxon>Magnoliopsida</taxon>
        <taxon>eudicotyledons</taxon>
        <taxon>Gunneridae</taxon>
        <taxon>Pentapetalae</taxon>
        <taxon>asterids</taxon>
        <taxon>campanulids</taxon>
        <taxon>Asterales</taxon>
        <taxon>Asteraceae</taxon>
        <taxon>Asteroideae</taxon>
        <taxon>Anthemideae</taxon>
        <taxon>Anthemidinae</taxon>
        <taxon>Tanacetum</taxon>
    </lineage>
</organism>
<sequence length="256" mass="29488">RVESFDNKESLGEDASKQGSIDEDEEITLVNVQNVDEEMFDVNVLDGKEMFVVEQEVATNKENDEVNVVEEVVEVINTVLEEMKNTKPKNKRVVIQELGKSTTTISSQLSSQKSQDKGKGIMIEPVKPIKKKDQISFNEETTLKLQAEFDEEERFAREKAEKEEEANIAAFKRVKKFEDFRTELVEGREKRAGIKLIQENTKKQKVEDDKETSELKQYLEIILDKEEVTIDDIPLAVKSPSIVDRKIHKEGRKSYY</sequence>
<feature type="non-terminal residue" evidence="2">
    <location>
        <position position="1"/>
    </location>
</feature>
<dbReference type="EMBL" id="BKCJ010552844">
    <property type="protein sequence ID" value="GFB10400.1"/>
    <property type="molecule type" value="Genomic_DNA"/>
</dbReference>
<dbReference type="AlphaFoldDB" id="A0A699KWX1"/>
<name>A0A699KWX1_TANCI</name>
<accession>A0A699KWX1</accession>
<proteinExistence type="predicted"/>